<reference evidence="1 2" key="1">
    <citation type="submission" date="2013-04" db="EMBL/GenBank/DDBJ databases">
        <authorList>
            <person name="Lin L."/>
            <person name="Zeng Z."/>
            <person name="Xie J."/>
            <person name="Luo L."/>
            <person name="Yang Z."/>
            <person name="Liang W."/>
            <person name="Lin H."/>
            <person name="Dong C."/>
            <person name="Sun Y."/>
        </authorList>
    </citation>
    <scope>NUCLEOTIDE SEQUENCE [LARGE SCALE GENOMIC DNA]</scope>
    <source>
        <strain evidence="1 2">CQ-W70</strain>
    </source>
</reference>
<dbReference type="PATRIC" id="fig|1316930.3.peg.681"/>
<gene>
    <name evidence="1" type="ORF">K668_03335</name>
</gene>
<dbReference type="EMBL" id="CP005933">
    <property type="protein sequence ID" value="AIA34237.1"/>
    <property type="molecule type" value="Genomic_DNA"/>
</dbReference>
<dbReference type="AlphaFoldDB" id="A0A059Y996"/>
<proteinExistence type="predicted"/>
<accession>A0A059Y996</accession>
<sequence>MKLKHKNSIFNMGDTSIRVHEIVEINFILLNLIDKFMKRNKIWDKKEQENFYQLFINEIMNLERNYGQKLFKKFSRTSDKEVDESKQGLRARTLTNNLMKIGFINKDRKISDVGYSYLYGSLKNPDRIESLLNLSTHNLVYLRQLFKTKIYDSESDEYFYNFRFAIKFLSKYTGISQNHFLTIIESIRPTQSNKELNHIIDDYQQVYDNKLSFDDFYKNNFTHLFISHVDIDKAESLLQDDKFDFDEFSSLFTNKKTTKSVKEYLNFVNALINFNNNPCKENMDLLILSSKKDVIKKAFGSNSTLFKYNSKDTVDSFISKNKNDTLLH</sequence>
<organism evidence="1 2">
    <name type="scientific">Mycoplasmopsis bovis CQ-W70</name>
    <dbReference type="NCBI Taxonomy" id="1316930"/>
    <lineage>
        <taxon>Bacteria</taxon>
        <taxon>Bacillati</taxon>
        <taxon>Mycoplasmatota</taxon>
        <taxon>Mycoplasmoidales</taxon>
        <taxon>Metamycoplasmataceae</taxon>
        <taxon>Mycoplasmopsis</taxon>
    </lineage>
</organism>
<name>A0A059Y996_MYCBV</name>
<protein>
    <submittedName>
        <fullName evidence="1">Uncharacterized protein</fullName>
    </submittedName>
</protein>
<dbReference type="KEGG" id="mbq:K668_03335"/>
<dbReference type="Proteomes" id="UP000027182">
    <property type="component" value="Chromosome"/>
</dbReference>
<evidence type="ECO:0000313" key="2">
    <source>
        <dbReference type="Proteomes" id="UP000027182"/>
    </source>
</evidence>
<dbReference type="HOGENOM" id="CLU_846834_0_0_14"/>
<dbReference type="REBASE" id="87559">
    <property type="entry name" value="Mbo70ORF3340P"/>
</dbReference>
<evidence type="ECO:0000313" key="1">
    <source>
        <dbReference type="EMBL" id="AIA34237.1"/>
    </source>
</evidence>
<dbReference type="RefSeq" id="WP_013954996.1">
    <property type="nucleotide sequence ID" value="NZ_CP005933.1"/>
</dbReference>